<protein>
    <submittedName>
        <fullName evidence="2">CSLREA domain-containing protein</fullName>
    </submittedName>
</protein>
<dbReference type="InterPro" id="IPR011050">
    <property type="entry name" value="Pectin_lyase_fold/virulence"/>
</dbReference>
<dbReference type="KEGG" id="alj:G8D99_10600"/>
<keyword evidence="1" id="KW-0732">Signal</keyword>
<evidence type="ECO:0000313" key="2">
    <source>
        <dbReference type="EMBL" id="QIO09424.1"/>
    </source>
</evidence>
<feature type="signal peptide" evidence="1">
    <location>
        <begin position="1"/>
        <end position="21"/>
    </location>
</feature>
<dbReference type="Proteomes" id="UP000501939">
    <property type="component" value="Chromosome"/>
</dbReference>
<feature type="chain" id="PRO_5026103035" evidence="1">
    <location>
        <begin position="22"/>
        <end position="800"/>
    </location>
</feature>
<dbReference type="NCBIfam" id="TIGR04214">
    <property type="entry name" value="CSLREA_Nterm"/>
    <property type="match status" value="1"/>
</dbReference>
<evidence type="ECO:0000256" key="1">
    <source>
        <dbReference type="SAM" id="SignalP"/>
    </source>
</evidence>
<evidence type="ECO:0000313" key="3">
    <source>
        <dbReference type="Proteomes" id="UP000501939"/>
    </source>
</evidence>
<organism evidence="2 3">
    <name type="scientific">Acinetobacter lanii</name>
    <dbReference type="NCBI Taxonomy" id="2715163"/>
    <lineage>
        <taxon>Bacteria</taxon>
        <taxon>Pseudomonadati</taxon>
        <taxon>Pseudomonadota</taxon>
        <taxon>Gammaproteobacteria</taxon>
        <taxon>Moraxellales</taxon>
        <taxon>Moraxellaceae</taxon>
        <taxon>Acinetobacter</taxon>
    </lineage>
</organism>
<dbReference type="EMBL" id="CP049916">
    <property type="protein sequence ID" value="QIO09424.1"/>
    <property type="molecule type" value="Genomic_DNA"/>
</dbReference>
<dbReference type="SUPFAM" id="SSF51126">
    <property type="entry name" value="Pectin lyase-like"/>
    <property type="match status" value="1"/>
</dbReference>
<reference evidence="2 3" key="1">
    <citation type="submission" date="2020-03" db="EMBL/GenBank/DDBJ databases">
        <authorList>
            <person name="Zhu W."/>
        </authorList>
    </citation>
    <scope>NUCLEOTIDE SEQUENCE [LARGE SCALE GENOMIC DNA]</scope>
    <source>
        <strain evidence="2 3">185</strain>
    </source>
</reference>
<dbReference type="InterPro" id="IPR020008">
    <property type="entry name" value="GlyGly_CTERM"/>
</dbReference>
<proteinExistence type="predicted"/>
<gene>
    <name evidence="2" type="ORF">G8D99_10600</name>
</gene>
<accession>A0A6G8S5N6</accession>
<dbReference type="NCBIfam" id="TIGR03501">
    <property type="entry name" value="GlyGly_CTERM"/>
    <property type="match status" value="1"/>
</dbReference>
<name>A0A6G8S5N6_9GAMM</name>
<dbReference type="RefSeq" id="WP_166325572.1">
    <property type="nucleotide sequence ID" value="NZ_CP049916.1"/>
</dbReference>
<dbReference type="InterPro" id="IPR026457">
    <property type="entry name" value="CSLREA_Nterm"/>
</dbReference>
<dbReference type="AlphaFoldDB" id="A0A6G8S5N6"/>
<keyword evidence="3" id="KW-1185">Reference proteome</keyword>
<sequence>MKNYKKGLLTLMVLSAMSLMAAEDMTIYVTTFEDEDGENSSKCSLREAVTAASTHQAYGGCPKGQSYQTNTNVIQLEEGTYKLNKELSPNASMVITGKAPSDFTQRDVITNDYPALTPIKTVISAQGKSRIFNTTNLNRPALTLSNLTLTDAVSDSAGGALFLGGKTELSNVSIQNTQAATGGAIYLNDVNSAINITGGEFRNNQANTGSVLAMSCMDNLNYTAREINISGATLIQNGNQNSQSMLAFCGQPTAVLTSNTLTENTANANSGDIIMFSSNKGENKTNLSGGSTLKLLSNTIVKNSAQSVLLYNAIGTKTIYFNILGFNSGKSCVYNDGDVSKIDSANINLESNALSLSKNDVCQLPVKTLEYAQSHSILLDDQNIANVLSPLQVGQNYTAFLPMYFPIDSSTKTDLVDVGTTGCAELDQRGFSRINDNTVDGNGNALNSCDIGSTEVLKLTVKEIKASNLSVLETLKGYQDEYNLFKGLIDNKDTKAEYIPYYKIRMQEYEDLINYTKSEQKYRTIFINPFAANLPDETILSSGARQIRHLNSDNYDVTTQVVGVGKLDSNNQFIGSADPNLKCEWNAKLKRILMYRTDDHLTPSGDNEICKYTLTDKLSKKASSSYLQTTFVNIAPTVPAEISVNVQHGGNQKVSVNLLKDANDNGDGNVAALLSNPNKSAFFLNELGQDQAIRFIKIPDAVSVTADRKGACPGLDKKNDCYGGNVSLQLNNSLDVFNYKVEYAVYDADGSVSNTGILNLKNSALAQGSPRTSGGGSMGWFSLFGLLALAAVRQYRSRHH</sequence>